<reference evidence="9 10" key="1">
    <citation type="journal article" date="2011" name="Stand. Genomic Sci.">
        <title>Complete genome sequence of the halophilic and highly halotolerant Chromohalobacter salexigens type strain (1H11(T)).</title>
        <authorList>
            <person name="Copeland A."/>
            <person name="O'Connor K."/>
            <person name="Lucas S."/>
            <person name="Lapidus A."/>
            <person name="Berry K.W."/>
            <person name="Detter J.C."/>
            <person name="Del Rio T.G."/>
            <person name="Hammon N."/>
            <person name="Dalin E."/>
            <person name="Tice H."/>
            <person name="Pitluck S."/>
            <person name="Bruce D."/>
            <person name="Goodwin L."/>
            <person name="Han C."/>
            <person name="Tapia R."/>
            <person name="Saunders E."/>
            <person name="Schmutz J."/>
            <person name="Brettin T."/>
            <person name="Larimer F."/>
            <person name="Land M."/>
            <person name="Hauser L."/>
            <person name="Vargas C."/>
            <person name="Nieto J.J."/>
            <person name="Kyrpides N.C."/>
            <person name="Ivanova N."/>
            <person name="Goker M."/>
            <person name="Klenk H.P."/>
            <person name="Csonka L.N."/>
            <person name="Woyke T."/>
        </authorList>
    </citation>
    <scope>NUCLEOTIDE SEQUENCE [LARGE SCALE GENOMIC DNA]</scope>
    <source>
        <strain evidence="10">ATCC BAA-138 / DSM 3043 / CIP 106854 / NCIMB 13768 / 1H11</strain>
    </source>
</reference>
<keyword evidence="3" id="KW-1134">Transmembrane beta strand</keyword>
<dbReference type="RefSeq" id="WP_011508294.1">
    <property type="nucleotide sequence ID" value="NC_007963.1"/>
</dbReference>
<dbReference type="InterPro" id="IPR005017">
    <property type="entry name" value="OMPP1/FadL/TodX"/>
</dbReference>
<feature type="chain" id="PRO_5004196068" evidence="8">
    <location>
        <begin position="25"/>
        <end position="450"/>
    </location>
</feature>
<keyword evidence="10" id="KW-1185">Reference proteome</keyword>
<dbReference type="PANTHER" id="PTHR35093:SF3">
    <property type="entry name" value="LONG-CHAIN FATTY ACID TRANSPORT PROTEIN"/>
    <property type="match status" value="1"/>
</dbReference>
<dbReference type="Proteomes" id="UP000000239">
    <property type="component" value="Chromosome"/>
</dbReference>
<gene>
    <name evidence="9" type="ordered locus">Csal_3004</name>
</gene>
<evidence type="ECO:0000256" key="5">
    <source>
        <dbReference type="ARBA" id="ARBA00022729"/>
    </source>
</evidence>
<sequence>MHNNINKLTLAVTLASTVIASGHAAASGFQVREQSAKALGNAMAGAAAGAEDVSYMTYNPAAIGNVEGTQVAGGISYIDASFELTDASASSVTGASYMGNGNNEGGEEAWVPSFAFKTRLDERFDLGLAISAPYGLSTKYDKEWIGRYHAIETELKTIDIQPTLNYRATDRLDLAVGLRAQYADATLSNAIDLGAVGAGAGQLPPSAIGNADGMAEVTGDDWGYGYTLGALFQATERTRLGISYRSEVELTLDGDVDYSSDNAAGQAVLAGAQATGQLQDGGGKAEITTPANLNLGIYHQLTDRLALMANAEWTEWSSFEELTVEFDNGGQSTTTENWDDTWAFSVGANYQLNRQWLLRAGLGVDESPVPDSEHRTPRVPDADRRWATLGATWMPTSNLGVTAGYMHVFGDDGDIDQNATPTNENASRGNLSGTYEVEADVFALSMDYRF</sequence>
<evidence type="ECO:0000256" key="4">
    <source>
        <dbReference type="ARBA" id="ARBA00022692"/>
    </source>
</evidence>
<keyword evidence="7" id="KW-0998">Cell outer membrane</keyword>
<dbReference type="Gene3D" id="2.40.160.60">
    <property type="entry name" value="Outer membrane protein transport protein (OMPP1/FadL/TodX)"/>
    <property type="match status" value="1"/>
</dbReference>
<comment type="similarity">
    <text evidence="2">Belongs to the OmpP1/FadL family.</text>
</comment>
<proteinExistence type="inferred from homology"/>
<evidence type="ECO:0000256" key="6">
    <source>
        <dbReference type="ARBA" id="ARBA00023136"/>
    </source>
</evidence>
<keyword evidence="6" id="KW-0472">Membrane</keyword>
<evidence type="ECO:0000256" key="1">
    <source>
        <dbReference type="ARBA" id="ARBA00004571"/>
    </source>
</evidence>
<evidence type="ECO:0000256" key="7">
    <source>
        <dbReference type="ARBA" id="ARBA00023237"/>
    </source>
</evidence>
<comment type="subcellular location">
    <subcellularLocation>
        <location evidence="1">Cell outer membrane</location>
        <topology evidence="1">Multi-pass membrane protein</topology>
    </subcellularLocation>
</comment>
<evidence type="ECO:0000256" key="8">
    <source>
        <dbReference type="SAM" id="SignalP"/>
    </source>
</evidence>
<keyword evidence="5 8" id="KW-0732">Signal</keyword>
<evidence type="ECO:0000313" key="9">
    <source>
        <dbReference type="EMBL" id="ABE60348.1"/>
    </source>
</evidence>
<dbReference type="eggNOG" id="COG2067">
    <property type="taxonomic scope" value="Bacteria"/>
</dbReference>
<protein>
    <submittedName>
        <fullName evidence="9">Membrane protein involved in aromatic hydrocarbon degradation</fullName>
    </submittedName>
</protein>
<dbReference type="SUPFAM" id="SSF56935">
    <property type="entry name" value="Porins"/>
    <property type="match status" value="1"/>
</dbReference>
<dbReference type="STRING" id="290398.Csal_3004"/>
<dbReference type="EMBL" id="CP000285">
    <property type="protein sequence ID" value="ABE60348.1"/>
    <property type="molecule type" value="Genomic_DNA"/>
</dbReference>
<keyword evidence="4" id="KW-0812">Transmembrane</keyword>
<dbReference type="GO" id="GO:0009279">
    <property type="term" value="C:cell outer membrane"/>
    <property type="evidence" value="ECO:0007669"/>
    <property type="project" value="UniProtKB-SubCell"/>
</dbReference>
<dbReference type="Pfam" id="PF03349">
    <property type="entry name" value="Toluene_X"/>
    <property type="match status" value="1"/>
</dbReference>
<dbReference type="AlphaFoldDB" id="Q1QT60"/>
<dbReference type="GeneID" id="95335692"/>
<accession>Q1QT60</accession>
<feature type="signal peptide" evidence="8">
    <location>
        <begin position="1"/>
        <end position="24"/>
    </location>
</feature>
<organism evidence="9 10">
    <name type="scientific">Chromohalobacter israelensis (strain ATCC BAA-138 / DSM 3043 / CIP 106854 / NCIMB 13768 / 1H11)</name>
    <name type="common">Chromohalobacter salexigens</name>
    <dbReference type="NCBI Taxonomy" id="290398"/>
    <lineage>
        <taxon>Bacteria</taxon>
        <taxon>Pseudomonadati</taxon>
        <taxon>Pseudomonadota</taxon>
        <taxon>Gammaproteobacteria</taxon>
        <taxon>Oceanospirillales</taxon>
        <taxon>Halomonadaceae</taxon>
        <taxon>Chromohalobacter</taxon>
    </lineage>
</organism>
<name>Q1QT60_CHRI1</name>
<evidence type="ECO:0000313" key="10">
    <source>
        <dbReference type="Proteomes" id="UP000000239"/>
    </source>
</evidence>
<evidence type="ECO:0000256" key="2">
    <source>
        <dbReference type="ARBA" id="ARBA00008163"/>
    </source>
</evidence>
<dbReference type="KEGG" id="csa:Csal_3004"/>
<dbReference type="OrthoDB" id="19849at2"/>
<dbReference type="HOGENOM" id="CLU_035981_0_1_6"/>
<dbReference type="PANTHER" id="PTHR35093">
    <property type="entry name" value="OUTER MEMBRANE PROTEIN NMB0088-RELATED"/>
    <property type="match status" value="1"/>
</dbReference>
<evidence type="ECO:0000256" key="3">
    <source>
        <dbReference type="ARBA" id="ARBA00022452"/>
    </source>
</evidence>
<dbReference type="GO" id="GO:0015483">
    <property type="term" value="F:long-chain fatty acid transporting porin activity"/>
    <property type="evidence" value="ECO:0007669"/>
    <property type="project" value="TreeGrafter"/>
</dbReference>